<proteinExistence type="predicted"/>
<keyword evidence="1" id="KW-1133">Transmembrane helix</keyword>
<dbReference type="EMBL" id="HBHT01037993">
    <property type="protein sequence ID" value="CAD9991731.1"/>
    <property type="molecule type" value="Transcribed_RNA"/>
</dbReference>
<evidence type="ECO:0008006" key="3">
    <source>
        <dbReference type="Google" id="ProtNLM"/>
    </source>
</evidence>
<protein>
    <recommendedName>
        <fullName evidence="3">Letm1 RBD domain-containing protein</fullName>
    </recommendedName>
</protein>
<keyword evidence="1" id="KW-0472">Membrane</keyword>
<dbReference type="AlphaFoldDB" id="A0A7S3DXZ3"/>
<accession>A0A7S3DXZ3</accession>
<reference evidence="2" key="1">
    <citation type="submission" date="2021-01" db="EMBL/GenBank/DDBJ databases">
        <authorList>
            <person name="Corre E."/>
            <person name="Pelletier E."/>
            <person name="Niang G."/>
            <person name="Scheremetjew M."/>
            <person name="Finn R."/>
            <person name="Kale V."/>
            <person name="Holt S."/>
            <person name="Cochrane G."/>
            <person name="Meng A."/>
            <person name="Brown T."/>
            <person name="Cohen L."/>
        </authorList>
    </citation>
    <scope>NUCLEOTIDE SEQUENCE</scope>
    <source>
        <strain evidence="2">CCMP125</strain>
    </source>
</reference>
<name>A0A7S3DXZ3_9STRA</name>
<gene>
    <name evidence="2" type="ORF">APAL1065_LOCUS25519</name>
</gene>
<sequence length="512" mass="58660">MTTTLAVAAAQQQVQNVLQRRALHQSRRFLSTDRTLQSAAAGAIEHEYKRVKDRMEERRRQWKHRVTHKMKQVASLPSQSSTHADLWMQSAVQAGFMGDAAPPTETEAALWRGMTPVERAQQFPLAVWELWEDCIECQNIVDATKTPRNAWTAHSNINTNQQHLSLLLPGSSQFYHGDDLESLRGVPPNLPWRQYVQQRQLVQDVTRVLIPLLVWIPPIIGWIPTILAVAAPRQAFTRHFHNAFEQVQFALLEQEQRQVEYESVIRFLCQESSHLFWDQYHFNYFEHDAQESSPVGPQLRDPVGLYHAIFESSSPFNRSRLAGQQGGLDDLPAKYVRHLAMALGLYQSLPGPHVNQVVGKSLVPVALLRAQVRRALFRMVEEDAQLLADGHDQEEMSRLTDQEVVNACVRRNLPIVLAGEENTSIPSKANVSKAQAILLQGPHVVDYQEMRRNLTRHLQYISDVSHEVVSHVESHYADKRPEERSEIAKERLGMFAIHVPILQHGYKNRYWQ</sequence>
<organism evidence="2">
    <name type="scientific">Entomoneis paludosa</name>
    <dbReference type="NCBI Taxonomy" id="265537"/>
    <lineage>
        <taxon>Eukaryota</taxon>
        <taxon>Sar</taxon>
        <taxon>Stramenopiles</taxon>
        <taxon>Ochrophyta</taxon>
        <taxon>Bacillariophyta</taxon>
        <taxon>Bacillariophyceae</taxon>
        <taxon>Bacillariophycidae</taxon>
        <taxon>Entomoneidaceae</taxon>
        <taxon>Entomoneis</taxon>
    </lineage>
</organism>
<evidence type="ECO:0000256" key="1">
    <source>
        <dbReference type="SAM" id="Phobius"/>
    </source>
</evidence>
<evidence type="ECO:0000313" key="2">
    <source>
        <dbReference type="EMBL" id="CAD9991731.1"/>
    </source>
</evidence>
<keyword evidence="1" id="KW-0812">Transmembrane</keyword>
<feature type="transmembrane region" description="Helical" evidence="1">
    <location>
        <begin position="208"/>
        <end position="231"/>
    </location>
</feature>